<protein>
    <recommendedName>
        <fullName evidence="5">Endoplasmic reticulum transmembrane protein</fullName>
    </recommendedName>
</protein>
<keyword evidence="4 5" id="KW-0472">Membrane</keyword>
<organism evidence="7 8">
    <name type="scientific">Pristionchus entomophagus</name>
    <dbReference type="NCBI Taxonomy" id="358040"/>
    <lineage>
        <taxon>Eukaryota</taxon>
        <taxon>Metazoa</taxon>
        <taxon>Ecdysozoa</taxon>
        <taxon>Nematoda</taxon>
        <taxon>Chromadorea</taxon>
        <taxon>Rhabditida</taxon>
        <taxon>Rhabditina</taxon>
        <taxon>Diplogasteromorpha</taxon>
        <taxon>Diplogasteroidea</taxon>
        <taxon>Neodiplogasteridae</taxon>
        <taxon>Pristionchus</taxon>
    </lineage>
</organism>
<dbReference type="GO" id="GO:0006888">
    <property type="term" value="P:endoplasmic reticulum to Golgi vesicle-mediated transport"/>
    <property type="evidence" value="ECO:0007669"/>
    <property type="project" value="UniProtKB-UniRule"/>
</dbReference>
<keyword evidence="2 5" id="KW-0812">Transmembrane</keyword>
<comment type="caution">
    <text evidence="7">The sequence shown here is derived from an EMBL/GenBank/DDBJ whole genome shotgun (WGS) entry which is preliminary data.</text>
</comment>
<evidence type="ECO:0000256" key="1">
    <source>
        <dbReference type="ARBA" id="ARBA00004141"/>
    </source>
</evidence>
<feature type="transmembrane region" description="Helical" evidence="5">
    <location>
        <begin position="106"/>
        <end position="125"/>
    </location>
</feature>
<dbReference type="Proteomes" id="UP001432027">
    <property type="component" value="Unassembled WGS sequence"/>
</dbReference>
<dbReference type="AlphaFoldDB" id="A0AAV5THY4"/>
<evidence type="ECO:0000259" key="6">
    <source>
        <dbReference type="Pfam" id="PF05529"/>
    </source>
</evidence>
<keyword evidence="3 5" id="KW-1133">Transmembrane helix</keyword>
<evidence type="ECO:0000256" key="2">
    <source>
        <dbReference type="ARBA" id="ARBA00022692"/>
    </source>
</evidence>
<dbReference type="InterPro" id="IPR040463">
    <property type="entry name" value="BAP29/BAP31_N"/>
</dbReference>
<dbReference type="Pfam" id="PF05529">
    <property type="entry name" value="Bap31"/>
    <property type="match status" value="1"/>
</dbReference>
<dbReference type="PANTHER" id="PTHR12701">
    <property type="entry name" value="BCR-ASSOCIATED PROTEIN, BAP"/>
    <property type="match status" value="1"/>
</dbReference>
<feature type="non-terminal residue" evidence="7">
    <location>
        <position position="148"/>
    </location>
</feature>
<proteinExistence type="inferred from homology"/>
<evidence type="ECO:0000256" key="4">
    <source>
        <dbReference type="ARBA" id="ARBA00023136"/>
    </source>
</evidence>
<keyword evidence="8" id="KW-1185">Reference proteome</keyword>
<feature type="non-terminal residue" evidence="7">
    <location>
        <position position="1"/>
    </location>
</feature>
<keyword evidence="5" id="KW-0931">ER-Golgi transport</keyword>
<dbReference type="GO" id="GO:0006886">
    <property type="term" value="P:intracellular protein transport"/>
    <property type="evidence" value="ECO:0007669"/>
    <property type="project" value="UniProtKB-UniRule"/>
</dbReference>
<dbReference type="GO" id="GO:0070973">
    <property type="term" value="P:protein localization to endoplasmic reticulum exit site"/>
    <property type="evidence" value="ECO:0007669"/>
    <property type="project" value="UniProtKB-UniRule"/>
</dbReference>
<evidence type="ECO:0000256" key="5">
    <source>
        <dbReference type="RuleBase" id="RU367026"/>
    </source>
</evidence>
<dbReference type="PANTHER" id="PTHR12701:SF20">
    <property type="entry name" value="ENDOPLASMIC RETICULUM TRANSMEMBRANE PROTEIN"/>
    <property type="match status" value="1"/>
</dbReference>
<evidence type="ECO:0000256" key="3">
    <source>
        <dbReference type="ARBA" id="ARBA00022989"/>
    </source>
</evidence>
<keyword evidence="5" id="KW-0256">Endoplasmic reticulum</keyword>
<comment type="similarity">
    <text evidence="5">Belongs to the BCAP29/BCAP31 family.</text>
</comment>
<sequence length="148" mass="16609">KAMTIGWTVVATLLYIEIALTLLLLVPWIQPKFWIRLIESRVGRFIGQYAKRFALMTGGVLLMLFLDAARGTRKYGAVNDQMQGTGTAAADAVVHAHLFHAERNEYITGFALLLFLVNAGIFKIIHRMWDVERSAAFALRLVRASETT</sequence>
<feature type="domain" description="BAP29/BAP31 transmembrane" evidence="6">
    <location>
        <begin position="3"/>
        <end position="133"/>
    </location>
</feature>
<comment type="function">
    <text evidence="5">May play a role in anterograde transport of membrane proteins from the endoplasmic reticulum to the Golgi.</text>
</comment>
<gene>
    <name evidence="7" type="ORF">PENTCL1PPCAC_16064</name>
</gene>
<name>A0AAV5THY4_9BILA</name>
<accession>A0AAV5THY4</accession>
<dbReference type="EMBL" id="BTSX01000004">
    <property type="protein sequence ID" value="GMS93889.1"/>
    <property type="molecule type" value="Genomic_DNA"/>
</dbReference>
<keyword evidence="5" id="KW-0813">Transport</keyword>
<dbReference type="GO" id="GO:0005789">
    <property type="term" value="C:endoplasmic reticulum membrane"/>
    <property type="evidence" value="ECO:0007669"/>
    <property type="project" value="UniProtKB-SubCell"/>
</dbReference>
<feature type="transmembrane region" description="Helical" evidence="5">
    <location>
        <begin position="6"/>
        <end position="29"/>
    </location>
</feature>
<evidence type="ECO:0000313" key="7">
    <source>
        <dbReference type="EMBL" id="GMS93889.1"/>
    </source>
</evidence>
<feature type="transmembrane region" description="Helical" evidence="5">
    <location>
        <begin position="49"/>
        <end position="66"/>
    </location>
</feature>
<reference evidence="7" key="1">
    <citation type="submission" date="2023-10" db="EMBL/GenBank/DDBJ databases">
        <title>Genome assembly of Pristionchus species.</title>
        <authorList>
            <person name="Yoshida K."/>
            <person name="Sommer R.J."/>
        </authorList>
    </citation>
    <scope>NUCLEOTIDE SEQUENCE</scope>
    <source>
        <strain evidence="7">RS0144</strain>
    </source>
</reference>
<keyword evidence="5" id="KW-0653">Protein transport</keyword>
<dbReference type="InterPro" id="IPR008417">
    <property type="entry name" value="BAP29/BAP31"/>
</dbReference>
<evidence type="ECO:0000313" key="8">
    <source>
        <dbReference type="Proteomes" id="UP001432027"/>
    </source>
</evidence>
<comment type="subcellular location">
    <subcellularLocation>
        <location evidence="5">Endoplasmic reticulum membrane</location>
        <topology evidence="5">Multi-pass membrane protein</topology>
    </subcellularLocation>
    <subcellularLocation>
        <location evidence="1">Membrane</location>
        <topology evidence="1">Multi-pass membrane protein</topology>
    </subcellularLocation>
</comment>